<feature type="region of interest" description="Disordered" evidence="5">
    <location>
        <begin position="476"/>
        <end position="619"/>
    </location>
</feature>
<dbReference type="SMART" id="SM00326">
    <property type="entry name" value="SH3"/>
    <property type="match status" value="1"/>
</dbReference>
<dbReference type="InterPro" id="IPR008937">
    <property type="entry name" value="Ras-like_GEF"/>
</dbReference>
<evidence type="ECO:0000313" key="10">
    <source>
        <dbReference type="Proteomes" id="UP000279236"/>
    </source>
</evidence>
<dbReference type="Gene3D" id="1.10.840.10">
    <property type="entry name" value="Ras guanine-nucleotide exchange factors catalytic domain"/>
    <property type="match status" value="1"/>
</dbReference>
<dbReference type="STRING" id="105984.A0A427XZL8"/>
<dbReference type="GeneID" id="39590224"/>
<feature type="compositionally biased region" description="Gly residues" evidence="5">
    <location>
        <begin position="126"/>
        <end position="140"/>
    </location>
</feature>
<feature type="compositionally biased region" description="Low complexity" evidence="5">
    <location>
        <begin position="533"/>
        <end position="557"/>
    </location>
</feature>
<proteinExistence type="predicted"/>
<evidence type="ECO:0000313" key="9">
    <source>
        <dbReference type="EMBL" id="RSH84175.1"/>
    </source>
</evidence>
<dbReference type="GO" id="GO:0005886">
    <property type="term" value="C:plasma membrane"/>
    <property type="evidence" value="ECO:0007669"/>
    <property type="project" value="TreeGrafter"/>
</dbReference>
<organism evidence="9 10">
    <name type="scientific">Apiotrichum porosum</name>
    <dbReference type="NCBI Taxonomy" id="105984"/>
    <lineage>
        <taxon>Eukaryota</taxon>
        <taxon>Fungi</taxon>
        <taxon>Dikarya</taxon>
        <taxon>Basidiomycota</taxon>
        <taxon>Agaricomycotina</taxon>
        <taxon>Tremellomycetes</taxon>
        <taxon>Trichosporonales</taxon>
        <taxon>Trichosporonaceae</taxon>
        <taxon>Apiotrichum</taxon>
    </lineage>
</organism>
<feature type="domain" description="N-terminal Ras-GEF" evidence="8">
    <location>
        <begin position="1017"/>
        <end position="1152"/>
    </location>
</feature>
<feature type="domain" description="SH3" evidence="6">
    <location>
        <begin position="189"/>
        <end position="263"/>
    </location>
</feature>
<dbReference type="PROSITE" id="PS50002">
    <property type="entry name" value="SH3"/>
    <property type="match status" value="1"/>
</dbReference>
<reference evidence="9 10" key="1">
    <citation type="submission" date="2018-11" db="EMBL/GenBank/DDBJ databases">
        <title>Genome sequence of Apiotrichum porosum DSM 27194.</title>
        <authorList>
            <person name="Aliyu H."/>
            <person name="Gorte O."/>
            <person name="Ochsenreither K."/>
        </authorList>
    </citation>
    <scope>NUCLEOTIDE SEQUENCE [LARGE SCALE GENOMIC DNA]</scope>
    <source>
        <strain evidence="9 10">DSM 27194</strain>
    </source>
</reference>
<dbReference type="Proteomes" id="UP000279236">
    <property type="component" value="Unassembled WGS sequence"/>
</dbReference>
<dbReference type="Pfam" id="PF00617">
    <property type="entry name" value="RasGEF"/>
    <property type="match status" value="1"/>
</dbReference>
<evidence type="ECO:0000256" key="3">
    <source>
        <dbReference type="PROSITE-ProRule" id="PRU00168"/>
    </source>
</evidence>
<feature type="domain" description="Ras-GEF" evidence="7">
    <location>
        <begin position="1223"/>
        <end position="1457"/>
    </location>
</feature>
<dbReference type="SMART" id="SM00229">
    <property type="entry name" value="RasGEFN"/>
    <property type="match status" value="1"/>
</dbReference>
<dbReference type="EMBL" id="RSCE01000003">
    <property type="protein sequence ID" value="RSH84175.1"/>
    <property type="molecule type" value="Genomic_DNA"/>
</dbReference>
<comment type="caution">
    <text evidence="9">The sequence shown here is derived from an EMBL/GenBank/DDBJ whole genome shotgun (WGS) entry which is preliminary data.</text>
</comment>
<feature type="region of interest" description="Disordered" evidence="5">
    <location>
        <begin position="269"/>
        <end position="348"/>
    </location>
</feature>
<dbReference type="Pfam" id="PF00618">
    <property type="entry name" value="RasGEF_N"/>
    <property type="match status" value="1"/>
</dbReference>
<keyword evidence="2 3" id="KW-0344">Guanine-nucleotide releasing factor</keyword>
<sequence>MQHPPALRNSAGAGTGAGTDSSQRVGATPAVYAQPNGAAASAAAAAAAGHAASPNASATHTHTHHTQSVSSISTLSQSGHSAPNMSSGLASSSASAPGQQPPSSASSAAGSWGRSSTAPRPVSGMNGSGAGAGAGAGAGSGLSADEPSPALSTSGASGSGSLRGRRSSTPHTPPSPRKSSRPVSGAALPSPSHCQAIYSFDSSSMPSSSALAHNMYLSFNQGEVIRVHGRDRSGWWDGEIPERDGVHSRRGWFPSNYVRELDREEVREMYRASERDPPSPNASYDRRAEARSRHTSVMSHASHASHASQHSVHSQLSYASHYSGQSRATDGGGGGGGGGGHSSSLSQPLSPALQTLLQPILQSLSLLQSSIHSHRRAHIQPSAAQVISAIRAALLRMDCLSKESRTLAAHPILAKERRYVLAELSKLVACAKLAGTEVDESDDDAALVATGKAARSVFASVRRFLLHASEAGVSVQPLETDGTEPPGSANDLTTATGMPQSRMRVKVPSGSGSRGPDAYRMNSGSANSITGQSVSAVSVKSPSVGSSGSGRSSPVSFRSRRRASSHARHAHGPSFEQIAQQQTESPELLQTEFSQSTSAVPQRAAETYPDPPIKQYPSGEAVHEAVGTAEDALLSIIASFIGHIHSHHIDSHPSSHAYLIELTRETVDRVRDLLTIVEGVGRQAGALGVRQRELESLKAARDELYDAASQLVEGAEAVANAPFSEGGEDAYDAEKTGLLRVTTTTLRAGTECARVVCQCVSEDAGHPDYDLPQSAGSGTNRGYAGIGLGIRGPQSLQSLARRATSLGQLHRRYQQDGGARVSVPPPKRPVDNDDEEIVADQASEDEGDVTMRVSPLRDDEGSRPTSHPPPATPSKDGASDPTTRRLSDATLLSVRSRTTSLSSPTTKKIAHKSPSRSVDLGKYMSVDRELSRPSTLGSLGSQSRFSISQRNSASSLAPPMPEQANGDQAEKDIKRSSSVSTAPTRPPPAPPAGEDGDPSRFWAVKHDFDLNETAYNSEGTLVGGTLRVLVEKMTPHDGTPDLNFSSAFWYTFRLFTTPEELVRTLIARYEMPVPPVVEGMDEQQLQAWKSSKQIPVRIRVSNFIKQWLESYWRPDSDDQVLDTLEAFARDTLSTTLPGGMGPRILDAVKKRREHVATSVTGSESTVVATTPKSANFDRTRTLTGMLHTPAAPSALPTPIISKALHQQLQRPGAPSSIAITDFDTLELARQLTIMESKLFAAVAPEDLLMTGKKSVPELKALSTLSNQITGWVTDVILNEQDAKHRAALLKFFIKLADKCLLLNNYSSLFAVLAGLNSSTILRLKKTWDVLSVKYRVLMDRLRGVIEHTKNHAAYRTRLRETAGPCLPFLGLILSDITFTQDGNPNTRTTTLNPELQLINQDKYTKLGRIASDFRRYQTPFDLKELDPVQLFLQRVLAERGSGSLDALYRKSLLLEPRQGSEKLNNAVERPGWLGAGLAQRLQV</sequence>
<dbReference type="InterPro" id="IPR056685">
    <property type="entry name" value="DUF7783"/>
</dbReference>
<evidence type="ECO:0000259" key="8">
    <source>
        <dbReference type="PROSITE" id="PS50212"/>
    </source>
</evidence>
<dbReference type="CDD" id="cd06224">
    <property type="entry name" value="REM"/>
    <property type="match status" value="1"/>
</dbReference>
<dbReference type="PROSITE" id="PS50212">
    <property type="entry name" value="RASGEF_NTER"/>
    <property type="match status" value="1"/>
</dbReference>
<dbReference type="InterPro" id="IPR023578">
    <property type="entry name" value="Ras_GEF_dom_sf"/>
</dbReference>
<dbReference type="InterPro" id="IPR036964">
    <property type="entry name" value="RASGEF_cat_dom_sf"/>
</dbReference>
<name>A0A427XZL8_9TREE</name>
<dbReference type="Pfam" id="PF07653">
    <property type="entry name" value="SH3_2"/>
    <property type="match status" value="1"/>
</dbReference>
<evidence type="ECO:0000256" key="5">
    <source>
        <dbReference type="SAM" id="MobiDB-lite"/>
    </source>
</evidence>
<feature type="compositionally biased region" description="Acidic residues" evidence="5">
    <location>
        <begin position="832"/>
        <end position="848"/>
    </location>
</feature>
<evidence type="ECO:0000259" key="7">
    <source>
        <dbReference type="PROSITE" id="PS50009"/>
    </source>
</evidence>
<dbReference type="SUPFAM" id="SSF50044">
    <property type="entry name" value="SH3-domain"/>
    <property type="match status" value="1"/>
</dbReference>
<accession>A0A427XZL8</accession>
<dbReference type="InterPro" id="IPR001895">
    <property type="entry name" value="RASGEF_cat_dom"/>
</dbReference>
<evidence type="ECO:0000256" key="2">
    <source>
        <dbReference type="ARBA" id="ARBA00022658"/>
    </source>
</evidence>
<dbReference type="CDD" id="cd00155">
    <property type="entry name" value="RasGEF"/>
    <property type="match status" value="1"/>
</dbReference>
<dbReference type="Pfam" id="PF25006">
    <property type="entry name" value="DUF7783"/>
    <property type="match status" value="1"/>
</dbReference>
<dbReference type="Gene3D" id="1.20.870.10">
    <property type="entry name" value="Son of sevenless (SoS) protein Chain: S domain 1"/>
    <property type="match status" value="1"/>
</dbReference>
<dbReference type="PROSITE" id="PS50009">
    <property type="entry name" value="RASGEF_CAT"/>
    <property type="match status" value="1"/>
</dbReference>
<dbReference type="SUPFAM" id="SSF48366">
    <property type="entry name" value="Ras GEF"/>
    <property type="match status" value="1"/>
</dbReference>
<dbReference type="PANTHER" id="PTHR23113:SF354">
    <property type="entry name" value="BUD SITE SELECTION PROTEIN 5"/>
    <property type="match status" value="1"/>
</dbReference>
<dbReference type="OrthoDB" id="28357at2759"/>
<dbReference type="Gene3D" id="2.30.30.40">
    <property type="entry name" value="SH3 Domains"/>
    <property type="match status" value="1"/>
</dbReference>
<dbReference type="RefSeq" id="XP_028477623.1">
    <property type="nucleotide sequence ID" value="XM_028621171.1"/>
</dbReference>
<protein>
    <recommendedName>
        <fullName evidence="11">Ras GEF</fullName>
    </recommendedName>
</protein>
<feature type="compositionally biased region" description="Polar residues" evidence="5">
    <location>
        <begin position="316"/>
        <end position="328"/>
    </location>
</feature>
<feature type="compositionally biased region" description="Low complexity" evidence="5">
    <location>
        <begin position="890"/>
        <end position="906"/>
    </location>
</feature>
<dbReference type="InterPro" id="IPR000651">
    <property type="entry name" value="Ras-like_Gua-exchang_fac_N"/>
</dbReference>
<evidence type="ECO:0008006" key="11">
    <source>
        <dbReference type="Google" id="ProtNLM"/>
    </source>
</evidence>
<feature type="compositionally biased region" description="Gly residues" evidence="5">
    <location>
        <begin position="330"/>
        <end position="341"/>
    </location>
</feature>
<evidence type="ECO:0000256" key="1">
    <source>
        <dbReference type="ARBA" id="ARBA00022443"/>
    </source>
</evidence>
<feature type="compositionally biased region" description="Basic residues" evidence="5">
    <location>
        <begin position="558"/>
        <end position="571"/>
    </location>
</feature>
<feature type="compositionally biased region" description="Low complexity" evidence="5">
    <location>
        <begin position="33"/>
        <end position="118"/>
    </location>
</feature>
<evidence type="ECO:0000256" key="4">
    <source>
        <dbReference type="PROSITE-ProRule" id="PRU00192"/>
    </source>
</evidence>
<keyword evidence="1 4" id="KW-0728">SH3 domain</keyword>
<feature type="compositionally biased region" description="Polar residues" evidence="5">
    <location>
        <begin position="591"/>
        <end position="600"/>
    </location>
</feature>
<dbReference type="GO" id="GO:0005085">
    <property type="term" value="F:guanyl-nucleotide exchange factor activity"/>
    <property type="evidence" value="ECO:0007669"/>
    <property type="project" value="UniProtKB-KW"/>
</dbReference>
<feature type="region of interest" description="Disordered" evidence="5">
    <location>
        <begin position="1"/>
        <end position="190"/>
    </location>
</feature>
<dbReference type="InterPro" id="IPR001452">
    <property type="entry name" value="SH3_domain"/>
</dbReference>
<dbReference type="GO" id="GO:0007265">
    <property type="term" value="P:Ras protein signal transduction"/>
    <property type="evidence" value="ECO:0007669"/>
    <property type="project" value="TreeGrafter"/>
</dbReference>
<gene>
    <name evidence="9" type="ORF">EHS24_005681</name>
</gene>
<feature type="region of interest" description="Disordered" evidence="5">
    <location>
        <begin position="812"/>
        <end position="1000"/>
    </location>
</feature>
<keyword evidence="10" id="KW-1185">Reference proteome</keyword>
<dbReference type="PANTHER" id="PTHR23113">
    <property type="entry name" value="GUANINE NUCLEOTIDE EXCHANGE FACTOR"/>
    <property type="match status" value="1"/>
</dbReference>
<feature type="compositionally biased region" description="Polar residues" evidence="5">
    <location>
        <begin position="522"/>
        <end position="532"/>
    </location>
</feature>
<feature type="compositionally biased region" description="Low complexity" evidence="5">
    <location>
        <begin position="296"/>
        <end position="315"/>
    </location>
</feature>
<feature type="compositionally biased region" description="Polar residues" evidence="5">
    <location>
        <begin position="490"/>
        <end position="499"/>
    </location>
</feature>
<dbReference type="SMART" id="SM00147">
    <property type="entry name" value="RasGEF"/>
    <property type="match status" value="1"/>
</dbReference>
<dbReference type="InterPro" id="IPR036028">
    <property type="entry name" value="SH3-like_dom_sf"/>
</dbReference>
<evidence type="ECO:0000259" key="6">
    <source>
        <dbReference type="PROSITE" id="PS50002"/>
    </source>
</evidence>
<feature type="compositionally biased region" description="Low complexity" evidence="5">
    <location>
        <begin position="141"/>
        <end position="162"/>
    </location>
</feature>
<feature type="compositionally biased region" description="Polar residues" evidence="5">
    <location>
        <begin position="932"/>
        <end position="955"/>
    </location>
</feature>